<gene>
    <name evidence="2" type="ORF">LTR25_005287</name>
</gene>
<dbReference type="PROSITE" id="PS51819">
    <property type="entry name" value="VOC"/>
    <property type="match status" value="1"/>
</dbReference>
<evidence type="ECO:0000313" key="3">
    <source>
        <dbReference type="Proteomes" id="UP001345827"/>
    </source>
</evidence>
<dbReference type="Proteomes" id="UP001345827">
    <property type="component" value="Unassembled WGS sequence"/>
</dbReference>
<dbReference type="SUPFAM" id="SSF54593">
    <property type="entry name" value="Glyoxalase/Bleomycin resistance protein/Dihydroxybiphenyl dioxygenase"/>
    <property type="match status" value="1"/>
</dbReference>
<keyword evidence="3" id="KW-1185">Reference proteome</keyword>
<organism evidence="2 3">
    <name type="scientific">Vermiconidia calcicola</name>
    <dbReference type="NCBI Taxonomy" id="1690605"/>
    <lineage>
        <taxon>Eukaryota</taxon>
        <taxon>Fungi</taxon>
        <taxon>Dikarya</taxon>
        <taxon>Ascomycota</taxon>
        <taxon>Pezizomycotina</taxon>
        <taxon>Dothideomycetes</taxon>
        <taxon>Dothideomycetidae</taxon>
        <taxon>Mycosphaerellales</taxon>
        <taxon>Extremaceae</taxon>
        <taxon>Vermiconidia</taxon>
    </lineage>
</organism>
<dbReference type="InterPro" id="IPR029068">
    <property type="entry name" value="Glyas_Bleomycin-R_OHBP_Dase"/>
</dbReference>
<protein>
    <recommendedName>
        <fullName evidence="1">VOC domain-containing protein</fullName>
    </recommendedName>
</protein>
<dbReference type="EMBL" id="JAXLQG010000008">
    <property type="protein sequence ID" value="KAK5536613.1"/>
    <property type="molecule type" value="Genomic_DNA"/>
</dbReference>
<evidence type="ECO:0000313" key="2">
    <source>
        <dbReference type="EMBL" id="KAK5536613.1"/>
    </source>
</evidence>
<dbReference type="Pfam" id="PF00903">
    <property type="entry name" value="Glyoxalase"/>
    <property type="match status" value="1"/>
</dbReference>
<dbReference type="Gene3D" id="3.10.180.10">
    <property type="entry name" value="2,3-Dihydroxybiphenyl 1,2-Dioxygenase, domain 1"/>
    <property type="match status" value="1"/>
</dbReference>
<dbReference type="AlphaFoldDB" id="A0AAV9Q915"/>
<dbReference type="InterPro" id="IPR004360">
    <property type="entry name" value="Glyas_Fos-R_dOase_dom"/>
</dbReference>
<sequence length="207" mass="23238">MASSAVQIQPPNGKVIRQTPRSLAHVVLRTTPENYKPMTQFYCNLLNAHVVHADPVLTFMAYDDEHHRIALICSPDALPKPAGTTTYPTLTALAQQYVFLKACEKPILPLWTVNHGPTTSMYFRDPDGNKIELQVDNFDDVDEANNFMAGPKYDMNPMGTDFDPDEWSEYILSKALPNGEEGLSPTEVKALKMRKDIGERKELPEGF</sequence>
<name>A0AAV9Q915_9PEZI</name>
<evidence type="ECO:0000259" key="1">
    <source>
        <dbReference type="PROSITE" id="PS51819"/>
    </source>
</evidence>
<reference evidence="2 3" key="1">
    <citation type="submission" date="2023-06" db="EMBL/GenBank/DDBJ databases">
        <title>Black Yeasts Isolated from many extreme environments.</title>
        <authorList>
            <person name="Coleine C."/>
            <person name="Stajich J.E."/>
            <person name="Selbmann L."/>
        </authorList>
    </citation>
    <scope>NUCLEOTIDE SEQUENCE [LARGE SCALE GENOMIC DNA]</scope>
    <source>
        <strain evidence="2 3">CCFEE 5887</strain>
    </source>
</reference>
<feature type="domain" description="VOC" evidence="1">
    <location>
        <begin position="22"/>
        <end position="136"/>
    </location>
</feature>
<dbReference type="InterPro" id="IPR037523">
    <property type="entry name" value="VOC_core"/>
</dbReference>
<accession>A0AAV9Q915</accession>
<comment type="caution">
    <text evidence="2">The sequence shown here is derived from an EMBL/GenBank/DDBJ whole genome shotgun (WGS) entry which is preliminary data.</text>
</comment>
<proteinExistence type="predicted"/>